<dbReference type="Proteomes" id="UP000030466">
    <property type="component" value="Unassembled WGS sequence"/>
</dbReference>
<evidence type="ECO:0000313" key="5">
    <source>
        <dbReference type="Proteomes" id="UP000030466"/>
    </source>
</evidence>
<dbReference type="GO" id="GO:0004497">
    <property type="term" value="F:monooxygenase activity"/>
    <property type="evidence" value="ECO:0007669"/>
    <property type="project" value="UniProtKB-KW"/>
</dbReference>
<dbReference type="InterPro" id="IPR050493">
    <property type="entry name" value="FAD-dep_Monooxygenase_BioMet"/>
</dbReference>
<dbReference type="SUPFAM" id="SSF51905">
    <property type="entry name" value="FAD/NAD(P)-binding domain"/>
    <property type="match status" value="1"/>
</dbReference>
<evidence type="ECO:0000256" key="1">
    <source>
        <dbReference type="ARBA" id="ARBA00023002"/>
    </source>
</evidence>
<accession>A0A0A6VS46</accession>
<dbReference type="OrthoDB" id="9782160at2"/>
<dbReference type="InterPro" id="IPR036188">
    <property type="entry name" value="FAD/NAD-bd_sf"/>
</dbReference>
<dbReference type="GO" id="GO:0071949">
    <property type="term" value="F:FAD binding"/>
    <property type="evidence" value="ECO:0007669"/>
    <property type="project" value="InterPro"/>
</dbReference>
<keyword evidence="1" id="KW-0560">Oxidoreductase</keyword>
<dbReference type="Gene3D" id="3.50.50.60">
    <property type="entry name" value="FAD/NAD(P)-binding domain"/>
    <property type="match status" value="1"/>
</dbReference>
<protein>
    <recommendedName>
        <fullName evidence="3">FAD-binding domain-containing protein</fullName>
    </recommendedName>
</protein>
<dbReference type="EMBL" id="JSUH01000015">
    <property type="protein sequence ID" value="KHD96599.1"/>
    <property type="molecule type" value="Genomic_DNA"/>
</dbReference>
<feature type="non-terminal residue" evidence="4">
    <location>
        <position position="338"/>
    </location>
</feature>
<dbReference type="AlphaFoldDB" id="A0A0A6VS46"/>
<feature type="domain" description="FAD-binding" evidence="3">
    <location>
        <begin position="126"/>
        <end position="306"/>
    </location>
</feature>
<name>A0A0A6VS46_KOCRO</name>
<dbReference type="PRINTS" id="PR00420">
    <property type="entry name" value="RNGMNOXGNASE"/>
</dbReference>
<keyword evidence="5" id="KW-1185">Reference proteome</keyword>
<keyword evidence="2" id="KW-0503">Monooxygenase</keyword>
<dbReference type="InterPro" id="IPR002938">
    <property type="entry name" value="FAD-bd"/>
</dbReference>
<dbReference type="PANTHER" id="PTHR13789:SF309">
    <property type="entry name" value="PUTATIVE (AFU_ORTHOLOGUE AFUA_6G14510)-RELATED"/>
    <property type="match status" value="1"/>
</dbReference>
<comment type="caution">
    <text evidence="4">The sequence shown here is derived from an EMBL/GenBank/DDBJ whole genome shotgun (WGS) entry which is preliminary data.</text>
</comment>
<gene>
    <name evidence="4" type="ORF">GY22_14605</name>
</gene>
<sequence>MRGTAPIVGGGIAGLGVARGLHAGGWSVQVRERSAGPPRTGTALGMWPAAMAALDALGVGDIIRDRSVEQSSAAILRPDGSVIATVRSPSVHLVSRPDLLSTLLEGLPAETVAWNSPVHPTDDLSDADVIVGADGIHSVVRTAVQPDAVPFPLGTVAFRGTAPGSTGPITETWGRGLIFGITPQHPNATNWFACVRAELLNHHQPELSATQLLRQLYGGWHPAIARVLHTVEDAQVDRRTLLHLPPLRTYAGRRHVLVGDAAHAMAPNLGRGACESLVDAFTLAQALTAAVSVEDGLRRYDRLRRSPTRHIAYLSRRLNRISSTERFTGVRDALVSAL</sequence>
<proteinExistence type="predicted"/>
<dbReference type="Pfam" id="PF01494">
    <property type="entry name" value="FAD_binding_3"/>
    <property type="match status" value="1"/>
</dbReference>
<evidence type="ECO:0000256" key="2">
    <source>
        <dbReference type="ARBA" id="ARBA00023033"/>
    </source>
</evidence>
<evidence type="ECO:0000313" key="4">
    <source>
        <dbReference type="EMBL" id="KHD96599.1"/>
    </source>
</evidence>
<dbReference type="PANTHER" id="PTHR13789">
    <property type="entry name" value="MONOOXYGENASE"/>
    <property type="match status" value="1"/>
</dbReference>
<evidence type="ECO:0000259" key="3">
    <source>
        <dbReference type="Pfam" id="PF01494"/>
    </source>
</evidence>
<organism evidence="4 5">
    <name type="scientific">Kocuria rosea subsp. polaris</name>
    <dbReference type="NCBI Taxonomy" id="136273"/>
    <lineage>
        <taxon>Bacteria</taxon>
        <taxon>Bacillati</taxon>
        <taxon>Actinomycetota</taxon>
        <taxon>Actinomycetes</taxon>
        <taxon>Micrococcales</taxon>
        <taxon>Micrococcaceae</taxon>
        <taxon>Kocuria</taxon>
    </lineage>
</organism>
<reference evidence="4 5" key="1">
    <citation type="journal article" date="2003" name="Int. J. Syst. Evol. Microbiol.">
        <title>Kocuria polaris sp. nov., an orange-pigmented psychrophilic bacterium isolated from an Antarctic cyanobacterial mat sample.</title>
        <authorList>
            <person name="Reddy G.S."/>
            <person name="Prakash J.S."/>
            <person name="Prabahar V."/>
            <person name="Matsumoto G.I."/>
            <person name="Stackebrandt E."/>
            <person name="Shivaji S."/>
        </authorList>
    </citation>
    <scope>NUCLEOTIDE SEQUENCE [LARGE SCALE GENOMIC DNA]</scope>
    <source>
        <strain evidence="4 5">CMS 76or</strain>
    </source>
</reference>